<protein>
    <recommendedName>
        <fullName evidence="6">Chromosome partition protein Smc</fullName>
    </recommendedName>
</protein>
<dbReference type="RefSeq" id="WP_189747405.1">
    <property type="nucleotide sequence ID" value="NZ_BMRL01000027.1"/>
</dbReference>
<keyword evidence="1" id="KW-0175">Coiled coil</keyword>
<dbReference type="Proteomes" id="UP000613974">
    <property type="component" value="Unassembled WGS sequence"/>
</dbReference>
<keyword evidence="3" id="KW-0472">Membrane</keyword>
<feature type="transmembrane region" description="Helical" evidence="3">
    <location>
        <begin position="370"/>
        <end position="390"/>
    </location>
</feature>
<sequence>MTGVAGEGSGSEGSAGGETRPARRPLNPLKPEVFENRPHKLALVEHLRSLIEVADLASKHVAPGVAMSASALSKNLSGDRLPHRSTVEAIVQLCGASEEVRALSLRLHTAALGEAHPAFAERLLMADAYEETVVLHDQVQARLEDVLGEHRRRQADCDDLLARHETTSQALATAEDELRTRQQHHQRETTRLNTLLQEEQDARRRDRTTFDTRLDQARAEGEEQLRAREEEEARLRQDLLAQENEIHALQVLLDDSAAEATALRQERDRLRLESARLREDLVGLQVELAAAEVGQDAPVEDVMPAPALLAVGQVLDRHPALREDVESAGRSQVAGGATESDAGVDMAAPSSVESGPEPDPTDSADGLKPASAGAIVVGMALFFVGPFLHTSGPMAEARPTTAGWWCIGSGIFMLLTGLILMTVRDVRNAPAADEPHDYTCGFPPMG</sequence>
<organism evidence="4 5">
    <name type="scientific">Streptomyces nojiriensis</name>
    <dbReference type="NCBI Taxonomy" id="66374"/>
    <lineage>
        <taxon>Bacteria</taxon>
        <taxon>Bacillati</taxon>
        <taxon>Actinomycetota</taxon>
        <taxon>Actinomycetes</taxon>
        <taxon>Kitasatosporales</taxon>
        <taxon>Streptomycetaceae</taxon>
        <taxon>Streptomyces</taxon>
    </lineage>
</organism>
<evidence type="ECO:0000313" key="5">
    <source>
        <dbReference type="Proteomes" id="UP000613974"/>
    </source>
</evidence>
<feature type="compositionally biased region" description="Gly residues" evidence="2">
    <location>
        <begin position="1"/>
        <end position="16"/>
    </location>
</feature>
<gene>
    <name evidence="4" type="ORF">Snoj_01240</name>
</gene>
<evidence type="ECO:0000256" key="2">
    <source>
        <dbReference type="SAM" id="MobiDB-lite"/>
    </source>
</evidence>
<dbReference type="EMBL" id="BNEC01000002">
    <property type="protein sequence ID" value="GHI66206.1"/>
    <property type="molecule type" value="Genomic_DNA"/>
</dbReference>
<feature type="transmembrane region" description="Helical" evidence="3">
    <location>
        <begin position="402"/>
        <end position="423"/>
    </location>
</feature>
<feature type="region of interest" description="Disordered" evidence="2">
    <location>
        <begin position="1"/>
        <end position="32"/>
    </location>
</feature>
<keyword evidence="3" id="KW-0812">Transmembrane</keyword>
<reference evidence="5" key="1">
    <citation type="submission" date="2023-07" db="EMBL/GenBank/DDBJ databases">
        <title>Whole genome shotgun sequence of Streptomyces nojiriensis NBRC 13794.</title>
        <authorList>
            <person name="Komaki H."/>
            <person name="Tamura T."/>
        </authorList>
    </citation>
    <scope>NUCLEOTIDE SEQUENCE [LARGE SCALE GENOMIC DNA]</scope>
    <source>
        <strain evidence="5">NBRC 13794</strain>
    </source>
</reference>
<evidence type="ECO:0000313" key="4">
    <source>
        <dbReference type="EMBL" id="GHI66206.1"/>
    </source>
</evidence>
<keyword evidence="5" id="KW-1185">Reference proteome</keyword>
<feature type="region of interest" description="Disordered" evidence="2">
    <location>
        <begin position="324"/>
        <end position="367"/>
    </location>
</feature>
<keyword evidence="3" id="KW-1133">Transmembrane helix</keyword>
<evidence type="ECO:0000256" key="1">
    <source>
        <dbReference type="SAM" id="Coils"/>
    </source>
</evidence>
<dbReference type="GeneID" id="95587076"/>
<evidence type="ECO:0008006" key="6">
    <source>
        <dbReference type="Google" id="ProtNLM"/>
    </source>
</evidence>
<accession>A0ABQ3SDK0</accession>
<feature type="coiled-coil region" evidence="1">
    <location>
        <begin position="214"/>
        <end position="287"/>
    </location>
</feature>
<evidence type="ECO:0000256" key="3">
    <source>
        <dbReference type="SAM" id="Phobius"/>
    </source>
</evidence>
<comment type="caution">
    <text evidence="4">The sequence shown here is derived from an EMBL/GenBank/DDBJ whole genome shotgun (WGS) entry which is preliminary data.</text>
</comment>
<proteinExistence type="predicted"/>
<name>A0ABQ3SDK0_9ACTN</name>